<reference evidence="1 2" key="1">
    <citation type="journal article" date="2019" name="Sci. Rep.">
        <title>Colletotrichum shisoi sp. nov., an anthracnose pathogen of Perilla frutescens in Japan: molecular phylogenetic, morphological and genomic evidence.</title>
        <authorList>
            <person name="Gan P."/>
            <person name="Tsushima A."/>
            <person name="Hiroyama R."/>
            <person name="Narusaka M."/>
            <person name="Takano Y."/>
            <person name="Narusaka Y."/>
            <person name="Kawaradani M."/>
            <person name="Damm U."/>
            <person name="Shirasu K."/>
        </authorList>
    </citation>
    <scope>NUCLEOTIDE SEQUENCE [LARGE SCALE GENOMIC DNA]</scope>
    <source>
        <strain evidence="1 2">PG-2018a</strain>
    </source>
</reference>
<accession>A0A5Q4BEM2</accession>
<dbReference type="AlphaFoldDB" id="A0A5Q4BEM2"/>
<comment type="caution">
    <text evidence="1">The sequence shown here is derived from an EMBL/GenBank/DDBJ whole genome shotgun (WGS) entry which is preliminary data.</text>
</comment>
<organism evidence="1 2">
    <name type="scientific">Colletotrichum shisoi</name>
    <dbReference type="NCBI Taxonomy" id="2078593"/>
    <lineage>
        <taxon>Eukaryota</taxon>
        <taxon>Fungi</taxon>
        <taxon>Dikarya</taxon>
        <taxon>Ascomycota</taxon>
        <taxon>Pezizomycotina</taxon>
        <taxon>Sordariomycetes</taxon>
        <taxon>Hypocreomycetidae</taxon>
        <taxon>Glomerellales</taxon>
        <taxon>Glomerellaceae</taxon>
        <taxon>Colletotrichum</taxon>
        <taxon>Colletotrichum destructivum species complex</taxon>
    </lineage>
</organism>
<sequence>RETHLPAALLPHNRPNTPRVRRCGLFPRGRPLGRIAVVSVMRNVCFHVAFSFAVEFAAAYSPAYDVVEGEALWFRGTPTFLCCELTIVCYAVSLPWGEPLCVRPRAWVFERRDDDPAFVGRGVDEE</sequence>
<dbReference type="Proteomes" id="UP000326340">
    <property type="component" value="Unassembled WGS sequence"/>
</dbReference>
<dbReference type="EMBL" id="PUHP01001666">
    <property type="protein sequence ID" value="TQN65372.1"/>
    <property type="molecule type" value="Genomic_DNA"/>
</dbReference>
<dbReference type="OrthoDB" id="4764579at2759"/>
<evidence type="ECO:0000313" key="2">
    <source>
        <dbReference type="Proteomes" id="UP000326340"/>
    </source>
</evidence>
<evidence type="ECO:0000313" key="1">
    <source>
        <dbReference type="EMBL" id="TQN65372.1"/>
    </source>
</evidence>
<protein>
    <submittedName>
        <fullName evidence="1">Uncharacterized protein</fullName>
    </submittedName>
</protein>
<feature type="non-terminal residue" evidence="1">
    <location>
        <position position="1"/>
    </location>
</feature>
<gene>
    <name evidence="1" type="ORF">CSHISOI_10106</name>
</gene>
<name>A0A5Q4BEM2_9PEZI</name>
<proteinExistence type="predicted"/>
<keyword evidence="2" id="KW-1185">Reference proteome</keyword>